<accession>A0A1G1KY54</accession>
<proteinExistence type="predicted"/>
<evidence type="ECO:0000313" key="2">
    <source>
        <dbReference type="Proteomes" id="UP000178187"/>
    </source>
</evidence>
<reference evidence="1 2" key="1">
    <citation type="journal article" date="2016" name="Nat. Commun.">
        <title>Thousands of microbial genomes shed light on interconnected biogeochemical processes in an aquifer system.</title>
        <authorList>
            <person name="Anantharaman K."/>
            <person name="Brown C.T."/>
            <person name="Hug L.A."/>
            <person name="Sharon I."/>
            <person name="Castelle C.J."/>
            <person name="Probst A.J."/>
            <person name="Thomas B.C."/>
            <person name="Singh A."/>
            <person name="Wilkins M.J."/>
            <person name="Karaoz U."/>
            <person name="Brodie E.L."/>
            <person name="Williams K.H."/>
            <person name="Hubbard S.S."/>
            <person name="Banfield J.F."/>
        </authorList>
    </citation>
    <scope>NUCLEOTIDE SEQUENCE [LARGE SCALE GENOMIC DNA]</scope>
</reference>
<dbReference type="EMBL" id="MHFR01000039">
    <property type="protein sequence ID" value="OGW97762.1"/>
    <property type="molecule type" value="Genomic_DNA"/>
</dbReference>
<gene>
    <name evidence="1" type="ORF">A3G33_08090</name>
</gene>
<evidence type="ECO:0000313" key="1">
    <source>
        <dbReference type="EMBL" id="OGW97762.1"/>
    </source>
</evidence>
<protein>
    <submittedName>
        <fullName evidence="1">Uncharacterized protein</fullName>
    </submittedName>
</protein>
<comment type="caution">
    <text evidence="1">The sequence shown here is derived from an EMBL/GenBank/DDBJ whole genome shotgun (WGS) entry which is preliminary data.</text>
</comment>
<sequence>MNLLEAEDSKVVSIKGFEFTIGVINRQTFRKLSAALDKSKSALLGRAGEIKAEDIERIRIEEPDRFYDVMEQMTQAYKGFVRYGVTGHKGLLNKKGEEISFTKEGDIVSEKTLELYELNSLTIELGNAVIAFNTLSDEERKN</sequence>
<dbReference type="Proteomes" id="UP000178187">
    <property type="component" value="Unassembled WGS sequence"/>
</dbReference>
<dbReference type="AlphaFoldDB" id="A0A1G1KY54"/>
<name>A0A1G1KY54_9BACT</name>
<organism evidence="1 2">
    <name type="scientific">Candidatus Danuiimicrobium aquiferis</name>
    <dbReference type="NCBI Taxonomy" id="1801832"/>
    <lineage>
        <taxon>Bacteria</taxon>
        <taxon>Pseudomonadati</taxon>
        <taxon>Candidatus Omnitrophota</taxon>
        <taxon>Candidatus Danuiimicrobium</taxon>
    </lineage>
</organism>